<dbReference type="EMBL" id="BARW01030581">
    <property type="protein sequence ID" value="GAJ07481.1"/>
    <property type="molecule type" value="Genomic_DNA"/>
</dbReference>
<comment type="caution">
    <text evidence="1">The sequence shown here is derived from an EMBL/GenBank/DDBJ whole genome shotgun (WGS) entry which is preliminary data.</text>
</comment>
<accession>X1V5R3</accession>
<protein>
    <submittedName>
        <fullName evidence="1">Uncharacterized protein</fullName>
    </submittedName>
</protein>
<dbReference type="AlphaFoldDB" id="X1V5R3"/>
<sequence length="95" mass="11012">MKETGAMKELKKMGYALNDSRSPVYVRSYYNELKQHDVPHRTRMQWLSRVYGGRGGYTSEELYKIVTGRTPRGGSYYIYPFVKGAPPEVNRILES</sequence>
<reference evidence="1" key="1">
    <citation type="journal article" date="2014" name="Front. Microbiol.">
        <title>High frequency of phylogenetically diverse reductive dehalogenase-homologous genes in deep subseafloor sedimentary metagenomes.</title>
        <authorList>
            <person name="Kawai M."/>
            <person name="Futagami T."/>
            <person name="Toyoda A."/>
            <person name="Takaki Y."/>
            <person name="Nishi S."/>
            <person name="Hori S."/>
            <person name="Arai W."/>
            <person name="Tsubouchi T."/>
            <person name="Morono Y."/>
            <person name="Uchiyama I."/>
            <person name="Ito T."/>
            <person name="Fujiyama A."/>
            <person name="Inagaki F."/>
            <person name="Takami H."/>
        </authorList>
    </citation>
    <scope>NUCLEOTIDE SEQUENCE</scope>
    <source>
        <strain evidence="1">Expedition CK06-06</strain>
    </source>
</reference>
<evidence type="ECO:0000313" key="1">
    <source>
        <dbReference type="EMBL" id="GAJ07481.1"/>
    </source>
</evidence>
<feature type="non-terminal residue" evidence="1">
    <location>
        <position position="95"/>
    </location>
</feature>
<organism evidence="1">
    <name type="scientific">marine sediment metagenome</name>
    <dbReference type="NCBI Taxonomy" id="412755"/>
    <lineage>
        <taxon>unclassified sequences</taxon>
        <taxon>metagenomes</taxon>
        <taxon>ecological metagenomes</taxon>
    </lineage>
</organism>
<name>X1V5R3_9ZZZZ</name>
<gene>
    <name evidence="1" type="ORF">S12H4_48856</name>
</gene>
<proteinExistence type="predicted"/>